<evidence type="ECO:0000313" key="2">
    <source>
        <dbReference type="Proteomes" id="UP000692954"/>
    </source>
</evidence>
<keyword evidence="2" id="KW-1185">Reference proteome</keyword>
<reference evidence="1" key="1">
    <citation type="submission" date="2021-01" db="EMBL/GenBank/DDBJ databases">
        <authorList>
            <consortium name="Genoscope - CEA"/>
            <person name="William W."/>
        </authorList>
    </citation>
    <scope>NUCLEOTIDE SEQUENCE</scope>
</reference>
<name>A0A8S1PW04_9CILI</name>
<comment type="caution">
    <text evidence="1">The sequence shown here is derived from an EMBL/GenBank/DDBJ whole genome shotgun (WGS) entry which is preliminary data.</text>
</comment>
<dbReference type="AlphaFoldDB" id="A0A8S1PW04"/>
<accession>A0A8S1PW04</accession>
<proteinExistence type="predicted"/>
<dbReference type="Proteomes" id="UP000692954">
    <property type="component" value="Unassembled WGS sequence"/>
</dbReference>
<protein>
    <submittedName>
        <fullName evidence="1">Uncharacterized protein</fullName>
    </submittedName>
</protein>
<gene>
    <name evidence="1" type="ORF">PSON_ATCC_30995.1.T0870136</name>
</gene>
<evidence type="ECO:0000313" key="1">
    <source>
        <dbReference type="EMBL" id="CAD8106743.1"/>
    </source>
</evidence>
<sequence length="48" mass="5688">MKKVNKLDLCHFPGQEILLQYDNNRILQLDLLKSLNISNPSLIYRNFI</sequence>
<organism evidence="1 2">
    <name type="scientific">Paramecium sonneborni</name>
    <dbReference type="NCBI Taxonomy" id="65129"/>
    <lineage>
        <taxon>Eukaryota</taxon>
        <taxon>Sar</taxon>
        <taxon>Alveolata</taxon>
        <taxon>Ciliophora</taxon>
        <taxon>Intramacronucleata</taxon>
        <taxon>Oligohymenophorea</taxon>
        <taxon>Peniculida</taxon>
        <taxon>Parameciidae</taxon>
        <taxon>Paramecium</taxon>
    </lineage>
</organism>
<dbReference type="EMBL" id="CAJJDN010000087">
    <property type="protein sequence ID" value="CAD8106743.1"/>
    <property type="molecule type" value="Genomic_DNA"/>
</dbReference>